<keyword evidence="2" id="KW-1133">Transmembrane helix</keyword>
<dbReference type="InterPro" id="IPR058620">
    <property type="entry name" value="YtrI_C"/>
</dbReference>
<dbReference type="AlphaFoldDB" id="A0A494ZV92"/>
<keyword evidence="2" id="KW-0812">Transmembrane</keyword>
<comment type="caution">
    <text evidence="4">The sequence shown here is derived from an EMBL/GenBank/DDBJ whole genome shotgun (WGS) entry which is preliminary data.</text>
</comment>
<feature type="coiled-coil region" evidence="1">
    <location>
        <begin position="38"/>
        <end position="72"/>
    </location>
</feature>
<dbReference type="Pfam" id="PF26347">
    <property type="entry name" value="YtrI_sporulation"/>
    <property type="match status" value="1"/>
</dbReference>
<dbReference type="OrthoDB" id="2691164at2"/>
<keyword evidence="2" id="KW-0472">Membrane</keyword>
<protein>
    <recommendedName>
        <fullName evidence="3">Sporulation membrane protein YtrI C-terminal domain-containing protein</fullName>
    </recommendedName>
</protein>
<evidence type="ECO:0000256" key="2">
    <source>
        <dbReference type="SAM" id="Phobius"/>
    </source>
</evidence>
<keyword evidence="1" id="KW-0175">Coiled coil</keyword>
<organism evidence="4 5">
    <name type="scientific">Oceanobacillus halophilus</name>
    <dbReference type="NCBI Taxonomy" id="930130"/>
    <lineage>
        <taxon>Bacteria</taxon>
        <taxon>Bacillati</taxon>
        <taxon>Bacillota</taxon>
        <taxon>Bacilli</taxon>
        <taxon>Bacillales</taxon>
        <taxon>Bacillaceae</taxon>
        <taxon>Oceanobacillus</taxon>
    </lineage>
</organism>
<reference evidence="4 5" key="1">
    <citation type="journal article" date="2016" name="Int. J. Syst. Evol. Microbiol.">
        <title>Oceanobacillus halophilus sp. nov., a novel moderately halophilic bacterium from a hypersaline lake.</title>
        <authorList>
            <person name="Amoozegar M.A."/>
            <person name="Bagheri M."/>
            <person name="Makhdoumi A."/>
            <person name="Nikou M.M."/>
            <person name="Fazeli S.A.S."/>
            <person name="Schumann P."/>
            <person name="Sproer C."/>
            <person name="Sanchez-Porro C."/>
            <person name="Ventosa A."/>
        </authorList>
    </citation>
    <scope>NUCLEOTIDE SEQUENCE [LARGE SCALE GENOMIC DNA]</scope>
    <source>
        <strain evidence="4 5">DSM 23996</strain>
    </source>
</reference>
<dbReference type="NCBIfam" id="NF041479">
    <property type="entry name" value="spor_membprot_YtrI"/>
    <property type="match status" value="1"/>
</dbReference>
<evidence type="ECO:0000256" key="1">
    <source>
        <dbReference type="SAM" id="Coils"/>
    </source>
</evidence>
<sequence>MHIPPYHKKSSWQRFFAGAALGGIIAYIVLLYMYGSMYEDLLKENMDLKSEVNDLTLQNEALLKDNEDLNEKTNKAPTIETIEVDILNWEKLKLDRLTVHELEELVKEEISHLVGEEISIVAESDFLLERAIENKGYTIDETTYYFDITKLYIWDTIKLSLEVKLSE</sequence>
<proteinExistence type="predicted"/>
<dbReference type="RefSeq" id="WP_121205765.1">
    <property type="nucleotide sequence ID" value="NZ_RBZP01000021.1"/>
</dbReference>
<feature type="transmembrane region" description="Helical" evidence="2">
    <location>
        <begin position="15"/>
        <end position="34"/>
    </location>
</feature>
<dbReference type="InterPro" id="IPR048198">
    <property type="entry name" value="YtrI"/>
</dbReference>
<name>A0A494ZV92_9BACI</name>
<gene>
    <name evidence="4" type="ORF">D8M06_16915</name>
</gene>
<feature type="domain" description="Sporulation membrane protein YtrI C-terminal" evidence="3">
    <location>
        <begin position="81"/>
        <end position="164"/>
    </location>
</feature>
<evidence type="ECO:0000313" key="4">
    <source>
        <dbReference type="EMBL" id="RKQ29898.1"/>
    </source>
</evidence>
<keyword evidence="5" id="KW-1185">Reference proteome</keyword>
<evidence type="ECO:0000313" key="5">
    <source>
        <dbReference type="Proteomes" id="UP000269301"/>
    </source>
</evidence>
<dbReference type="EMBL" id="RBZP01000021">
    <property type="protein sequence ID" value="RKQ29898.1"/>
    <property type="molecule type" value="Genomic_DNA"/>
</dbReference>
<evidence type="ECO:0000259" key="3">
    <source>
        <dbReference type="Pfam" id="PF26347"/>
    </source>
</evidence>
<dbReference type="Proteomes" id="UP000269301">
    <property type="component" value="Unassembled WGS sequence"/>
</dbReference>
<accession>A0A494ZV92</accession>